<keyword evidence="2" id="KW-1185">Reference proteome</keyword>
<evidence type="ECO:0000313" key="2">
    <source>
        <dbReference type="Proteomes" id="UP001500298"/>
    </source>
</evidence>
<dbReference type="EMBL" id="BAABJX010000047">
    <property type="protein sequence ID" value="GAA4843355.1"/>
    <property type="molecule type" value="Genomic_DNA"/>
</dbReference>
<comment type="caution">
    <text evidence="1">The sequence shown here is derived from an EMBL/GenBank/DDBJ whole genome shotgun (WGS) entry which is preliminary data.</text>
</comment>
<sequence length="273" mass="31162">MDPLTKEYPWYTPYQFAGNKPIRFIDLDGAEEYDPYNDMVDPYLTARLVKTAIYDIKHALQNTGARILTSEYRFRYKKNESNEEIFETEVYKIETNSWIDIAKDHGSAIMDVFTVSSFGNRKLDATEFFSKNGSKNQFVRSTKELFSNLMPDKLADELRSAENLGIVPHNVNKNGNIDNVLKVDDGVIKWAVLENGEFMMMPKHKNGIEVYHPVLSKGKNVLAAGEGTIAGDADLGYYILEFNNYSGHFRPSQESLDIGKEVLKENLKTLNEF</sequence>
<gene>
    <name evidence="1" type="ORF">GCM10023331_30420</name>
</gene>
<evidence type="ECO:0008006" key="3">
    <source>
        <dbReference type="Google" id="ProtNLM"/>
    </source>
</evidence>
<name>A0ABP9DF33_9BACT</name>
<accession>A0ABP9DF33</accession>
<evidence type="ECO:0000313" key="1">
    <source>
        <dbReference type="EMBL" id="GAA4843355.1"/>
    </source>
</evidence>
<organism evidence="1 2">
    <name type="scientific">Algivirga pacifica</name>
    <dbReference type="NCBI Taxonomy" id="1162670"/>
    <lineage>
        <taxon>Bacteria</taxon>
        <taxon>Pseudomonadati</taxon>
        <taxon>Bacteroidota</taxon>
        <taxon>Cytophagia</taxon>
        <taxon>Cytophagales</taxon>
        <taxon>Flammeovirgaceae</taxon>
        <taxon>Algivirga</taxon>
    </lineage>
</organism>
<proteinExistence type="predicted"/>
<protein>
    <recommendedName>
        <fullName evidence="3">RHS repeat-associated core domain-containing protein</fullName>
    </recommendedName>
</protein>
<dbReference type="Proteomes" id="UP001500298">
    <property type="component" value="Unassembled WGS sequence"/>
</dbReference>
<reference evidence="2" key="1">
    <citation type="journal article" date="2019" name="Int. J. Syst. Evol. Microbiol.">
        <title>The Global Catalogue of Microorganisms (GCM) 10K type strain sequencing project: providing services to taxonomists for standard genome sequencing and annotation.</title>
        <authorList>
            <consortium name="The Broad Institute Genomics Platform"/>
            <consortium name="The Broad Institute Genome Sequencing Center for Infectious Disease"/>
            <person name="Wu L."/>
            <person name="Ma J."/>
        </authorList>
    </citation>
    <scope>NUCLEOTIDE SEQUENCE [LARGE SCALE GENOMIC DNA]</scope>
    <source>
        <strain evidence="2">JCM 18326</strain>
    </source>
</reference>